<dbReference type="Pfam" id="PF05016">
    <property type="entry name" value="ParE_toxin"/>
    <property type="match status" value="1"/>
</dbReference>
<dbReference type="InterPro" id="IPR035093">
    <property type="entry name" value="RelE/ParE_toxin_dom_sf"/>
</dbReference>
<comment type="caution">
    <text evidence="1">The sequence shown here is derived from an EMBL/GenBank/DDBJ whole genome shotgun (WGS) entry which is preliminary data.</text>
</comment>
<dbReference type="GeneID" id="93963278"/>
<protein>
    <submittedName>
        <fullName evidence="1">Toxin RelE</fullName>
    </submittedName>
</protein>
<dbReference type="InterPro" id="IPR007712">
    <property type="entry name" value="RelE/ParE_toxin"/>
</dbReference>
<evidence type="ECO:0000313" key="2">
    <source>
        <dbReference type="Proteomes" id="UP000031339"/>
    </source>
</evidence>
<dbReference type="AlphaFoldDB" id="A0A0C1KIE8"/>
<dbReference type="EMBL" id="JWIY01000001">
    <property type="protein sequence ID" value="KIC78672.1"/>
    <property type="molecule type" value="Genomic_DNA"/>
</dbReference>
<dbReference type="SUPFAM" id="SSF143011">
    <property type="entry name" value="RelE-like"/>
    <property type="match status" value="1"/>
</dbReference>
<name>A0A0C1KIE8_STRCV</name>
<evidence type="ECO:0000313" key="1">
    <source>
        <dbReference type="EMBL" id="KIC78672.1"/>
    </source>
</evidence>
<organism evidence="1 2">
    <name type="scientific">Streptococcus constellatus</name>
    <dbReference type="NCBI Taxonomy" id="76860"/>
    <lineage>
        <taxon>Bacteria</taxon>
        <taxon>Bacillati</taxon>
        <taxon>Bacillota</taxon>
        <taxon>Bacilli</taxon>
        <taxon>Lactobacillales</taxon>
        <taxon>Streptococcaceae</taxon>
        <taxon>Streptococcus</taxon>
        <taxon>Streptococcus anginosus group</taxon>
    </lineage>
</organism>
<dbReference type="Proteomes" id="UP000031339">
    <property type="component" value="Unassembled WGS sequence"/>
</dbReference>
<reference evidence="1 2" key="1">
    <citation type="submission" date="2014-12" db="EMBL/GenBank/DDBJ databases">
        <title>Partial genome sequence of Streptococcus constellatus KCOM 1650 (= ChDC B144).</title>
        <authorList>
            <person name="Kook J.-K."/>
            <person name="Park S.-N."/>
            <person name="Lim Y.K."/>
            <person name="Jo E."/>
        </authorList>
    </citation>
    <scope>NUCLEOTIDE SEQUENCE [LARGE SCALE GENOMIC DNA]</scope>
    <source>
        <strain evidence="1 2">KCOM 1650</strain>
    </source>
</reference>
<accession>A0A0C1KIE8</accession>
<dbReference type="Gene3D" id="3.30.2310.20">
    <property type="entry name" value="RelE-like"/>
    <property type="match status" value="1"/>
</dbReference>
<dbReference type="OrthoDB" id="2167761at2"/>
<dbReference type="RefSeq" id="WP_003024343.1">
    <property type="nucleotide sequence ID" value="NZ_CAJPUH010000008.1"/>
</dbReference>
<proteinExistence type="predicted"/>
<gene>
    <name evidence="1" type="ORF">RN79_03645</name>
</gene>
<sequence>MTYQVELTPDAQNDLAKLDNSQIIHVRKSLLKLEQNGPKVGEALHGKLAGYRKLKHRKLGLRVIFRETSNGIEIIEVIAIGKRSDSEIYKIAEKRILP</sequence>